<reference evidence="1" key="1">
    <citation type="journal article" date="2015" name="Nature">
        <title>Complex archaea that bridge the gap between prokaryotes and eukaryotes.</title>
        <authorList>
            <person name="Spang A."/>
            <person name="Saw J.H."/>
            <person name="Jorgensen S.L."/>
            <person name="Zaremba-Niedzwiedzka K."/>
            <person name="Martijn J."/>
            <person name="Lind A.E."/>
            <person name="van Eijk R."/>
            <person name="Schleper C."/>
            <person name="Guy L."/>
            <person name="Ettema T.J."/>
        </authorList>
    </citation>
    <scope>NUCLEOTIDE SEQUENCE</scope>
</reference>
<protein>
    <submittedName>
        <fullName evidence="1">Uncharacterized protein</fullName>
    </submittedName>
</protein>
<evidence type="ECO:0000313" key="1">
    <source>
        <dbReference type="EMBL" id="KKK54692.1"/>
    </source>
</evidence>
<proteinExistence type="predicted"/>
<gene>
    <name evidence="1" type="ORF">LCGC14_3082130</name>
</gene>
<dbReference type="EMBL" id="LAZR01065864">
    <property type="protein sequence ID" value="KKK54692.1"/>
    <property type="molecule type" value="Genomic_DNA"/>
</dbReference>
<organism evidence="1">
    <name type="scientific">marine sediment metagenome</name>
    <dbReference type="NCBI Taxonomy" id="412755"/>
    <lineage>
        <taxon>unclassified sequences</taxon>
        <taxon>metagenomes</taxon>
        <taxon>ecological metagenomes</taxon>
    </lineage>
</organism>
<dbReference type="AlphaFoldDB" id="A0A0F8WCW8"/>
<name>A0A0F8WCW8_9ZZZZ</name>
<comment type="caution">
    <text evidence="1">The sequence shown here is derived from an EMBL/GenBank/DDBJ whole genome shotgun (WGS) entry which is preliminary data.</text>
</comment>
<accession>A0A0F8WCW8</accession>
<sequence>MSFRDFDLRDEFLGLAWSGIRPRSPDAGVRPEKRRFFSTDCPADSQGPQTDALQTYVLNLHAAWAPESLFGTCHRLLPVDCSHPPDRIACLQWSSLNTVFSGNAAGHFLRNWTNGRRHDQAADGQGLRVYRHRKRQGLVFSFVNRRRSELRRTPRRTASVIHRRAWTERAMCRKRQAGLTELRGTFVFNHPEAYIRLVDVEKARPRAISELLS</sequence>